<gene>
    <name evidence="1" type="ORF">PsorP6_014779</name>
</gene>
<name>A0ACC0VSU7_9STRA</name>
<dbReference type="Proteomes" id="UP001163321">
    <property type="component" value="Chromosome 7"/>
</dbReference>
<organism evidence="1 2">
    <name type="scientific">Peronosclerospora sorghi</name>
    <dbReference type="NCBI Taxonomy" id="230839"/>
    <lineage>
        <taxon>Eukaryota</taxon>
        <taxon>Sar</taxon>
        <taxon>Stramenopiles</taxon>
        <taxon>Oomycota</taxon>
        <taxon>Peronosporomycetes</taxon>
        <taxon>Peronosporales</taxon>
        <taxon>Peronosporaceae</taxon>
        <taxon>Peronosclerospora</taxon>
    </lineage>
</organism>
<evidence type="ECO:0000313" key="2">
    <source>
        <dbReference type="Proteomes" id="UP001163321"/>
    </source>
</evidence>
<proteinExistence type="predicted"/>
<comment type="caution">
    <text evidence="1">The sequence shown here is derived from an EMBL/GenBank/DDBJ whole genome shotgun (WGS) entry which is preliminary data.</text>
</comment>
<evidence type="ECO:0000313" key="1">
    <source>
        <dbReference type="EMBL" id="KAI9909362.1"/>
    </source>
</evidence>
<keyword evidence="2" id="KW-1185">Reference proteome</keyword>
<reference evidence="1 2" key="1">
    <citation type="journal article" date="2022" name="bioRxiv">
        <title>The genome of the oomycete Peronosclerospora sorghi, a cosmopolitan pathogen of maize and sorghum, is inflated with dispersed pseudogenes.</title>
        <authorList>
            <person name="Fletcher K."/>
            <person name="Martin F."/>
            <person name="Isakeit T."/>
            <person name="Cavanaugh K."/>
            <person name="Magill C."/>
            <person name="Michelmore R."/>
        </authorList>
    </citation>
    <scope>NUCLEOTIDE SEQUENCE [LARGE SCALE GENOMIC DNA]</scope>
    <source>
        <strain evidence="1">P6</strain>
    </source>
</reference>
<dbReference type="EMBL" id="CM047586">
    <property type="protein sequence ID" value="KAI9909362.1"/>
    <property type="molecule type" value="Genomic_DNA"/>
</dbReference>
<protein>
    <submittedName>
        <fullName evidence="1">Uncharacterized protein</fullName>
    </submittedName>
</protein>
<accession>A0ACC0VSU7</accession>
<sequence length="398" mass="42621">MLDRYGPQVMQSLGALARCPACPRGRVCHVRDVVARRAFLYRPRGLCLCHESKYWTSITFARNVVGAANAITGGLGLAGIGVAFLVLPFVFQLITGGGHVSEDVAWRLTIALPALLMLVMGLVIRVAVDSCPTGAFHDLLERKQRAQGAEPSNRPPPSTWLASFRLVVTDTNVLIMMVQYAASFGTELQLNNMGALYFYQEFTTTECTEGTSCSLLSPTSAATVASSFGLMNAFARALGGLVSDALNRRHGLRGRQYGQFVLLCLVPALVLAFRHATSIGPSVAFYVLLAIAAQATGGSAYGIVPYLNEQHIGTVNGVVVGAGGNLGGALFRVVFRTTGSYQTGLLYMAIFILSTALLTPLLRFAHVNDQVDAREDAEPDASPSAHDRPTDESSRSYN</sequence>